<organism evidence="1 2">
    <name type="scientific">Clathrospora elynae</name>
    <dbReference type="NCBI Taxonomy" id="706981"/>
    <lineage>
        <taxon>Eukaryota</taxon>
        <taxon>Fungi</taxon>
        <taxon>Dikarya</taxon>
        <taxon>Ascomycota</taxon>
        <taxon>Pezizomycotina</taxon>
        <taxon>Dothideomycetes</taxon>
        <taxon>Pleosporomycetidae</taxon>
        <taxon>Pleosporales</taxon>
        <taxon>Diademaceae</taxon>
        <taxon>Clathrospora</taxon>
    </lineage>
</organism>
<reference evidence="1" key="1">
    <citation type="journal article" date="2020" name="Stud. Mycol.">
        <title>101 Dothideomycetes genomes: a test case for predicting lifestyles and emergence of pathogens.</title>
        <authorList>
            <person name="Haridas S."/>
            <person name="Albert R."/>
            <person name="Binder M."/>
            <person name="Bloem J."/>
            <person name="Labutti K."/>
            <person name="Salamov A."/>
            <person name="Andreopoulos B."/>
            <person name="Baker S."/>
            <person name="Barry K."/>
            <person name="Bills G."/>
            <person name="Bluhm B."/>
            <person name="Cannon C."/>
            <person name="Castanera R."/>
            <person name="Culley D."/>
            <person name="Daum C."/>
            <person name="Ezra D."/>
            <person name="Gonzalez J."/>
            <person name="Henrissat B."/>
            <person name="Kuo A."/>
            <person name="Liang C."/>
            <person name="Lipzen A."/>
            <person name="Lutzoni F."/>
            <person name="Magnuson J."/>
            <person name="Mondo S."/>
            <person name="Nolan M."/>
            <person name="Ohm R."/>
            <person name="Pangilinan J."/>
            <person name="Park H.-J."/>
            <person name="Ramirez L."/>
            <person name="Alfaro M."/>
            <person name="Sun H."/>
            <person name="Tritt A."/>
            <person name="Yoshinaga Y."/>
            <person name="Zwiers L.-H."/>
            <person name="Turgeon B."/>
            <person name="Goodwin S."/>
            <person name="Spatafora J."/>
            <person name="Crous P."/>
            <person name="Grigoriev I."/>
        </authorList>
    </citation>
    <scope>NUCLEOTIDE SEQUENCE</scope>
    <source>
        <strain evidence="1">CBS 161.51</strain>
    </source>
</reference>
<name>A0A6A5SJ60_9PLEO</name>
<evidence type="ECO:0000313" key="2">
    <source>
        <dbReference type="Proteomes" id="UP000800038"/>
    </source>
</evidence>
<dbReference type="AlphaFoldDB" id="A0A6A5SJ60"/>
<proteinExistence type="predicted"/>
<dbReference type="Proteomes" id="UP000800038">
    <property type="component" value="Unassembled WGS sequence"/>
</dbReference>
<gene>
    <name evidence="1" type="ORF">EJ02DRAFT_467941</name>
</gene>
<dbReference type="EMBL" id="ML976076">
    <property type="protein sequence ID" value="KAF1939704.1"/>
    <property type="molecule type" value="Genomic_DNA"/>
</dbReference>
<evidence type="ECO:0000313" key="1">
    <source>
        <dbReference type="EMBL" id="KAF1939704.1"/>
    </source>
</evidence>
<protein>
    <submittedName>
        <fullName evidence="1">Uncharacterized protein</fullName>
    </submittedName>
</protein>
<accession>A0A6A5SJ60</accession>
<keyword evidence="2" id="KW-1185">Reference proteome</keyword>
<sequence>MPYPLECRDAKWCSPQVVLFSEQTSSHCDEACMLTFLSAVHTDHTLRPQRAVIEIVLLRSGMVGERRSSLGTCITLKVLNNLAQFMGVAITRMNWRQGYTTDMSSSGQGPRIANFGSLHNATVRRCHLNAFIIGADRELQSYVVLPNRSELGRERSMCSSSSDSTTSGCFMAATAP</sequence>